<dbReference type="EMBL" id="CATQJL010000305">
    <property type="protein sequence ID" value="CAJ0601287.1"/>
    <property type="molecule type" value="Genomic_DNA"/>
</dbReference>
<organism evidence="1 2">
    <name type="scientific">Cylicocyclus nassatus</name>
    <name type="common">Nematode worm</name>
    <dbReference type="NCBI Taxonomy" id="53992"/>
    <lineage>
        <taxon>Eukaryota</taxon>
        <taxon>Metazoa</taxon>
        <taxon>Ecdysozoa</taxon>
        <taxon>Nematoda</taxon>
        <taxon>Chromadorea</taxon>
        <taxon>Rhabditida</taxon>
        <taxon>Rhabditina</taxon>
        <taxon>Rhabditomorpha</taxon>
        <taxon>Strongyloidea</taxon>
        <taxon>Strongylidae</taxon>
        <taxon>Cylicocyclus</taxon>
    </lineage>
</organism>
<comment type="caution">
    <text evidence="1">The sequence shown here is derived from an EMBL/GenBank/DDBJ whole genome shotgun (WGS) entry which is preliminary data.</text>
</comment>
<evidence type="ECO:0000313" key="1">
    <source>
        <dbReference type="EMBL" id="CAJ0601287.1"/>
    </source>
</evidence>
<reference evidence="1" key="1">
    <citation type="submission" date="2023-07" db="EMBL/GenBank/DDBJ databases">
        <authorList>
            <consortium name="CYATHOMIX"/>
        </authorList>
    </citation>
    <scope>NUCLEOTIDE SEQUENCE</scope>
    <source>
        <strain evidence="1">N/A</strain>
    </source>
</reference>
<name>A0AA36H037_CYLNA</name>
<protein>
    <submittedName>
        <fullName evidence="1">Uncharacterized protein</fullName>
    </submittedName>
</protein>
<proteinExistence type="predicted"/>
<accession>A0AA36H037</accession>
<evidence type="ECO:0000313" key="2">
    <source>
        <dbReference type="Proteomes" id="UP001176961"/>
    </source>
</evidence>
<gene>
    <name evidence="1" type="ORF">CYNAS_LOCUS13270</name>
</gene>
<keyword evidence="2" id="KW-1185">Reference proteome</keyword>
<sequence>MLDLLSFGIVDFLRFASKIASLRCSLRWCRNNRAVVDDDVLDAMMPNGRANEVPEARNDQNAREMLEAPNDRINEEELLEAPNGQNDGERVFGADVQSDRQQCSCF</sequence>
<dbReference type="Proteomes" id="UP001176961">
    <property type="component" value="Unassembled WGS sequence"/>
</dbReference>
<dbReference type="AlphaFoldDB" id="A0AA36H037"/>